<dbReference type="Gene3D" id="3.40.50.1820">
    <property type="entry name" value="alpha/beta hydrolase"/>
    <property type="match status" value="1"/>
</dbReference>
<feature type="domain" description="AB hydrolase-1" evidence="2">
    <location>
        <begin position="90"/>
        <end position="197"/>
    </location>
</feature>
<evidence type="ECO:0000259" key="2">
    <source>
        <dbReference type="Pfam" id="PF00561"/>
    </source>
</evidence>
<dbReference type="AlphaFoldDB" id="A0A0P1EUP1"/>
<organism evidence="3 4">
    <name type="scientific">Shimia marina</name>
    <dbReference type="NCBI Taxonomy" id="321267"/>
    <lineage>
        <taxon>Bacteria</taxon>
        <taxon>Pseudomonadati</taxon>
        <taxon>Pseudomonadota</taxon>
        <taxon>Alphaproteobacteria</taxon>
        <taxon>Rhodobacterales</taxon>
        <taxon>Roseobacteraceae</taxon>
    </lineage>
</organism>
<name>A0A0P1EUP1_9RHOB</name>
<evidence type="ECO:0000256" key="1">
    <source>
        <dbReference type="SAM" id="Phobius"/>
    </source>
</evidence>
<dbReference type="PANTHER" id="PTHR43798:SF5">
    <property type="entry name" value="MONOACYLGLYCEROL LIPASE ABHD6"/>
    <property type="match status" value="1"/>
</dbReference>
<dbReference type="GO" id="GO:0047372">
    <property type="term" value="F:monoacylglycerol lipase activity"/>
    <property type="evidence" value="ECO:0007669"/>
    <property type="project" value="TreeGrafter"/>
</dbReference>
<dbReference type="PRINTS" id="PR00111">
    <property type="entry name" value="ABHYDROLASE"/>
</dbReference>
<dbReference type="InterPro" id="IPR000073">
    <property type="entry name" value="AB_hydrolase_1"/>
</dbReference>
<evidence type="ECO:0000313" key="3">
    <source>
        <dbReference type="EMBL" id="CUH54321.1"/>
    </source>
</evidence>
<protein>
    <submittedName>
        <fullName evidence="3">Lipase 1</fullName>
        <ecNumber evidence="3">3.1.1.3</ecNumber>
    </submittedName>
</protein>
<evidence type="ECO:0000313" key="4">
    <source>
        <dbReference type="Proteomes" id="UP000054823"/>
    </source>
</evidence>
<dbReference type="EC" id="3.1.1.3" evidence="3"/>
<dbReference type="InterPro" id="IPR050266">
    <property type="entry name" value="AB_hydrolase_sf"/>
</dbReference>
<keyword evidence="3" id="KW-0378">Hydrolase</keyword>
<dbReference type="PANTHER" id="PTHR43798">
    <property type="entry name" value="MONOACYLGLYCEROL LIPASE"/>
    <property type="match status" value="1"/>
</dbReference>
<reference evidence="3 4" key="1">
    <citation type="submission" date="2015-09" db="EMBL/GenBank/DDBJ databases">
        <authorList>
            <consortium name="Swine Surveillance"/>
        </authorList>
    </citation>
    <scope>NUCLEOTIDE SEQUENCE [LARGE SCALE GENOMIC DNA]</scope>
    <source>
        <strain evidence="3 4">CECT 7688</strain>
    </source>
</reference>
<sequence length="336" mass="36738">MIRALWLSAVRGRGNRGALVRRADVIKSLKYVALGFAALVGAGFAASFLWPQKTAEVMLKGFVASAGLSRHVVETPLGPVHYLQGGEGETVVFLHGIFALKEHWVDMSRQISGSHRVILLDLPGFGENPRLSPEAYDLNQQTKNVQMVLDAIGVERFHVAANSMGAHMAMVMAQQAPERVQSVALIGSPINVAAPELSDMQKAIEAGQAPLVVTSQEGYEARMAWLFPDKPPYLPKPIMDKWLAEEVAHAEINREIWQAVGRSEVPNLEEMAPDVSQPVLILWCQQDRIFHPSGAAVLAQALPDSTVIMPEGCGHLPMLDRKRASGKEYAEFLKAL</sequence>
<dbReference type="GO" id="GO:0046464">
    <property type="term" value="P:acylglycerol catabolic process"/>
    <property type="evidence" value="ECO:0007669"/>
    <property type="project" value="TreeGrafter"/>
</dbReference>
<keyword evidence="1" id="KW-0472">Membrane</keyword>
<dbReference type="GO" id="GO:0016020">
    <property type="term" value="C:membrane"/>
    <property type="evidence" value="ECO:0007669"/>
    <property type="project" value="TreeGrafter"/>
</dbReference>
<dbReference type="InterPro" id="IPR029058">
    <property type="entry name" value="AB_hydrolase_fold"/>
</dbReference>
<dbReference type="SUPFAM" id="SSF53474">
    <property type="entry name" value="alpha/beta-Hydrolases"/>
    <property type="match status" value="1"/>
</dbReference>
<gene>
    <name evidence="3" type="primary">lip1</name>
    <name evidence="3" type="ORF">SHM7688_03791</name>
</gene>
<accession>A0A0P1EUP1</accession>
<feature type="transmembrane region" description="Helical" evidence="1">
    <location>
        <begin position="31"/>
        <end position="50"/>
    </location>
</feature>
<dbReference type="Pfam" id="PF00561">
    <property type="entry name" value="Abhydrolase_1"/>
    <property type="match status" value="2"/>
</dbReference>
<dbReference type="EMBL" id="CYPW01000040">
    <property type="protein sequence ID" value="CUH54321.1"/>
    <property type="molecule type" value="Genomic_DNA"/>
</dbReference>
<proteinExistence type="predicted"/>
<keyword evidence="1" id="KW-1133">Transmembrane helix</keyword>
<keyword evidence="4" id="KW-1185">Reference proteome</keyword>
<dbReference type="GO" id="GO:0004806">
    <property type="term" value="F:triacylglycerol lipase activity"/>
    <property type="evidence" value="ECO:0007669"/>
    <property type="project" value="UniProtKB-EC"/>
</dbReference>
<feature type="domain" description="AB hydrolase-1" evidence="2">
    <location>
        <begin position="270"/>
        <end position="321"/>
    </location>
</feature>
<keyword evidence="1" id="KW-0812">Transmembrane</keyword>
<dbReference type="Proteomes" id="UP000054823">
    <property type="component" value="Unassembled WGS sequence"/>
</dbReference>
<dbReference type="STRING" id="321267.SHM7688_03791"/>